<dbReference type="GO" id="GO:0052913">
    <property type="term" value="F:16S rRNA (guanine(966)-N(2))-methyltransferase activity"/>
    <property type="evidence" value="ECO:0007669"/>
    <property type="project" value="UniProtKB-EC"/>
</dbReference>
<dbReference type="Gene3D" id="3.40.50.150">
    <property type="entry name" value="Vaccinia Virus protein VP39"/>
    <property type="match status" value="1"/>
</dbReference>
<dbReference type="Pfam" id="PF03602">
    <property type="entry name" value="Cons_hypoth95"/>
    <property type="match status" value="1"/>
</dbReference>
<dbReference type="Proteomes" id="UP001059576">
    <property type="component" value="Chromosome"/>
</dbReference>
<evidence type="ECO:0000256" key="2">
    <source>
        <dbReference type="ARBA" id="ARBA00022679"/>
    </source>
</evidence>
<keyword evidence="1 3" id="KW-0489">Methyltransferase</keyword>
<dbReference type="PANTHER" id="PTHR43542:SF1">
    <property type="entry name" value="METHYLTRANSFERASE"/>
    <property type="match status" value="1"/>
</dbReference>
<keyword evidence="2 3" id="KW-0808">Transferase</keyword>
<sequence>MIRIISGKYRHRLIKQPKLDSARPTQDRVKEVVFNSLRFKENKKLFLDLFAGCGSIGIEAISNGFEKTHFIEIDKNNATIIKQNLTNLQIQNYELFQENATFFLEKCKFKYDVIYLDPPYLETKLLNDVIHQIYTKKLLKNDGILIVETRFEEQINTDGFNKLKTKKFGQNKVLFLAYLN</sequence>
<dbReference type="InterPro" id="IPR002052">
    <property type="entry name" value="DNA_methylase_N6_adenine_CS"/>
</dbReference>
<dbReference type="InterPro" id="IPR004398">
    <property type="entry name" value="RNA_MeTrfase_RsmD"/>
</dbReference>
<dbReference type="SUPFAM" id="SSF53335">
    <property type="entry name" value="S-adenosyl-L-methionine-dependent methyltransferases"/>
    <property type="match status" value="1"/>
</dbReference>
<name>A0ABY5J4Q8_9BACT</name>
<evidence type="ECO:0000256" key="1">
    <source>
        <dbReference type="ARBA" id="ARBA00022603"/>
    </source>
</evidence>
<accession>A0ABY5J4Q8</accession>
<evidence type="ECO:0000313" key="4">
    <source>
        <dbReference type="Proteomes" id="UP001059576"/>
    </source>
</evidence>
<dbReference type="InterPro" id="IPR029063">
    <property type="entry name" value="SAM-dependent_MTases_sf"/>
</dbReference>
<evidence type="ECO:0000313" key="3">
    <source>
        <dbReference type="EMBL" id="UUD37117.1"/>
    </source>
</evidence>
<dbReference type="NCBIfam" id="TIGR00095">
    <property type="entry name" value="16S rRNA (guanine(966)-N(2))-methyltransferase RsmD"/>
    <property type="match status" value="1"/>
</dbReference>
<proteinExistence type="predicted"/>
<dbReference type="PROSITE" id="PS00092">
    <property type="entry name" value="N6_MTASE"/>
    <property type="match status" value="1"/>
</dbReference>
<dbReference type="CDD" id="cd02440">
    <property type="entry name" value="AdoMet_MTases"/>
    <property type="match status" value="1"/>
</dbReference>
<gene>
    <name evidence="3" type="primary">rsmD</name>
    <name evidence="3" type="ORF">NPA09_00890</name>
</gene>
<dbReference type="PANTHER" id="PTHR43542">
    <property type="entry name" value="METHYLTRANSFERASE"/>
    <property type="match status" value="1"/>
</dbReference>
<dbReference type="PIRSF" id="PIRSF004553">
    <property type="entry name" value="CHP00095"/>
    <property type="match status" value="1"/>
</dbReference>
<reference evidence="3" key="1">
    <citation type="submission" date="2022-07" db="EMBL/GenBank/DDBJ databases">
        <title>Complete genome of Mycoplasma equigenitalium type strain T37.</title>
        <authorList>
            <person name="Spergser J."/>
        </authorList>
    </citation>
    <scope>NUCLEOTIDE SEQUENCE</scope>
    <source>
        <strain evidence="3">T37</strain>
    </source>
</reference>
<dbReference type="EMBL" id="CP101808">
    <property type="protein sequence ID" value="UUD37117.1"/>
    <property type="molecule type" value="Genomic_DNA"/>
</dbReference>
<keyword evidence="4" id="KW-1185">Reference proteome</keyword>
<dbReference type="RefSeq" id="WP_129722233.1">
    <property type="nucleotide sequence ID" value="NZ_CP101808.1"/>
</dbReference>
<dbReference type="EC" id="2.1.1.171" evidence="3"/>
<protein>
    <submittedName>
        <fullName evidence="3">16S rRNA (Guanine(966)-N(2))-methyltransferase RsmD</fullName>
        <ecNumber evidence="3">2.1.1.171</ecNumber>
    </submittedName>
</protein>
<organism evidence="3 4">
    <name type="scientific">Mycoplasmopsis equigenitalium</name>
    <dbReference type="NCBI Taxonomy" id="114883"/>
    <lineage>
        <taxon>Bacteria</taxon>
        <taxon>Bacillati</taxon>
        <taxon>Mycoplasmatota</taxon>
        <taxon>Mycoplasmoidales</taxon>
        <taxon>Metamycoplasmataceae</taxon>
        <taxon>Mycoplasmopsis</taxon>
    </lineage>
</organism>